<dbReference type="AlphaFoldDB" id="A0A8D9ANA7"/>
<name>A0A8D9ANA7_9HEMI</name>
<sequence>MGMETQQYHYFYTFAKKYFFYNFILFHKKVPEKINKISLPANFHLININIIIPLRLQRAARVDQAGRPFDMPGLDIQLILTYTYYNIINRYDYCVIFVFSVHLCFKRLVSKGPQSC</sequence>
<reference evidence="1" key="1">
    <citation type="submission" date="2021-05" db="EMBL/GenBank/DDBJ databases">
        <authorList>
            <person name="Alioto T."/>
            <person name="Alioto T."/>
            <person name="Gomez Garrido J."/>
        </authorList>
    </citation>
    <scope>NUCLEOTIDE SEQUENCE</scope>
</reference>
<organism evidence="1">
    <name type="scientific">Cacopsylla melanoneura</name>
    <dbReference type="NCBI Taxonomy" id="428564"/>
    <lineage>
        <taxon>Eukaryota</taxon>
        <taxon>Metazoa</taxon>
        <taxon>Ecdysozoa</taxon>
        <taxon>Arthropoda</taxon>
        <taxon>Hexapoda</taxon>
        <taxon>Insecta</taxon>
        <taxon>Pterygota</taxon>
        <taxon>Neoptera</taxon>
        <taxon>Paraneoptera</taxon>
        <taxon>Hemiptera</taxon>
        <taxon>Sternorrhyncha</taxon>
        <taxon>Psylloidea</taxon>
        <taxon>Psyllidae</taxon>
        <taxon>Psyllinae</taxon>
        <taxon>Cacopsylla</taxon>
    </lineage>
</organism>
<dbReference type="EMBL" id="HBUF01579797">
    <property type="protein sequence ID" value="CAG6769743.1"/>
    <property type="molecule type" value="Transcribed_RNA"/>
</dbReference>
<evidence type="ECO:0000313" key="1">
    <source>
        <dbReference type="EMBL" id="CAG6769743.1"/>
    </source>
</evidence>
<proteinExistence type="predicted"/>
<protein>
    <submittedName>
        <fullName evidence="1">Uncharacterized protein</fullName>
    </submittedName>
</protein>
<accession>A0A8D9ANA7</accession>